<dbReference type="RefSeq" id="XP_047903207.1">
    <property type="nucleotide sequence ID" value="XM_048047250.2"/>
</dbReference>
<dbReference type="InterPro" id="IPR000620">
    <property type="entry name" value="EamA_dom"/>
</dbReference>
<feature type="region of interest" description="Disordered" evidence="1">
    <location>
        <begin position="1"/>
        <end position="31"/>
    </location>
</feature>
<dbReference type="GeneID" id="106048708"/>
<dbReference type="GO" id="GO:0016020">
    <property type="term" value="C:membrane"/>
    <property type="evidence" value="ECO:0007669"/>
    <property type="project" value="InterPro"/>
</dbReference>
<reference evidence="4" key="2">
    <citation type="submission" date="2025-09" db="UniProtKB">
        <authorList>
            <consortium name="Ensembl"/>
        </authorList>
    </citation>
    <scope>IDENTIFICATION</scope>
</reference>
<organism evidence="4 5">
    <name type="scientific">Anser cygnoides</name>
    <name type="common">Swan goose</name>
    <dbReference type="NCBI Taxonomy" id="8845"/>
    <lineage>
        <taxon>Eukaryota</taxon>
        <taxon>Metazoa</taxon>
        <taxon>Chordata</taxon>
        <taxon>Craniata</taxon>
        <taxon>Vertebrata</taxon>
        <taxon>Euteleostomi</taxon>
        <taxon>Archelosauria</taxon>
        <taxon>Archosauria</taxon>
        <taxon>Dinosauria</taxon>
        <taxon>Saurischia</taxon>
        <taxon>Theropoda</taxon>
        <taxon>Coelurosauria</taxon>
        <taxon>Aves</taxon>
        <taxon>Neognathae</taxon>
        <taxon>Galloanserae</taxon>
        <taxon>Anseriformes</taxon>
        <taxon>Anatidae</taxon>
        <taxon>Anserinae</taxon>
        <taxon>Anser</taxon>
    </lineage>
</organism>
<dbReference type="GO" id="GO:0015888">
    <property type="term" value="P:thiamine transport"/>
    <property type="evidence" value="ECO:0007669"/>
    <property type="project" value="TreeGrafter"/>
</dbReference>
<dbReference type="Proteomes" id="UP000694521">
    <property type="component" value="Unplaced"/>
</dbReference>
<evidence type="ECO:0000313" key="4">
    <source>
        <dbReference type="Ensembl" id="ENSACDP00005005357.1"/>
    </source>
</evidence>
<evidence type="ECO:0000313" key="5">
    <source>
        <dbReference type="Proteomes" id="UP000694521"/>
    </source>
</evidence>
<evidence type="ECO:0000256" key="1">
    <source>
        <dbReference type="SAM" id="MobiDB-lite"/>
    </source>
</evidence>
<dbReference type="OrthoDB" id="9112220at2759"/>
<accession>A0A8B9IG86</accession>
<proteinExistence type="predicted"/>
<feature type="compositionally biased region" description="Basic and acidic residues" evidence="1">
    <location>
        <begin position="22"/>
        <end position="31"/>
    </location>
</feature>
<dbReference type="CTD" id="148641"/>
<keyword evidence="2" id="KW-0472">Membrane</keyword>
<feature type="transmembrane region" description="Helical" evidence="2">
    <location>
        <begin position="211"/>
        <end position="228"/>
    </location>
</feature>
<dbReference type="SUPFAM" id="SSF103481">
    <property type="entry name" value="Multidrug resistance efflux transporter EmrE"/>
    <property type="match status" value="1"/>
</dbReference>
<feature type="transmembrane region" description="Helical" evidence="2">
    <location>
        <begin position="170"/>
        <end position="191"/>
    </location>
</feature>
<dbReference type="PANTHER" id="PTHR19346:SF3">
    <property type="entry name" value="SOLUTE CARRIER FAMILY 35 MEMBER F3"/>
    <property type="match status" value="1"/>
</dbReference>
<feature type="transmembrane region" description="Helical" evidence="2">
    <location>
        <begin position="284"/>
        <end position="303"/>
    </location>
</feature>
<dbReference type="AlphaFoldDB" id="A0A8B9IG86"/>
<feature type="transmembrane region" description="Helical" evidence="2">
    <location>
        <begin position="368"/>
        <end position="392"/>
    </location>
</feature>
<dbReference type="Pfam" id="PF00892">
    <property type="entry name" value="EamA"/>
    <property type="match status" value="1"/>
</dbReference>
<name>A0A8B9IG86_ANSCY</name>
<sequence length="528" mass="59003">MGIREFPNGSARGKAATLGMRRSPDVSPRRLSDISPQLRQLKYLVVDEAIKEDLKWSRSVEDLTSASVGLTSIEERILRITGYYGYQPWAASYKQMSDICYFTHKGVWDFSKSKSIAWIGIIPESKAYSGDERSRESPAPAEAQMQAGAEGGGRVSRCCWKCSVTQLKKIFWGVAVVLGVCSSWSGSTQLAKLTFKKFDAPFTLTWFATNWNFLFFPLYYLGHVFKSAEKQSPKQRYRECCRFFGDNGLTLKVFFTKAAPFGVLWTLTNYLYLHAIKKINTTDVSVLFCCNKAFVFLLSWIVLRDRFMGVRIVAAIFAIAGIVMMTYADGFHSHSVIGIALVVGSASMSALYKVLFKLLLGSAKFGEAALFLSVLAVFNVLFVTCIPVILYFTKVEYWSSFAVVPWGNLCGFSILLLTFNILLNFGIAITYPTLISLGIVLSVPVNAVVDHYTSEIVFNSVRVIAIVIIGLGFLLLLLPEEWDVWVIKLLTRLKVRKKEEIPEGNGDIASGLPNKSRRTRPSMSSFAH</sequence>
<dbReference type="InterPro" id="IPR026505">
    <property type="entry name" value="Solute_c_fam_35_mem_F3/F4"/>
</dbReference>
<feature type="transmembrane region" description="Helical" evidence="2">
    <location>
        <begin position="334"/>
        <end position="356"/>
    </location>
</feature>
<feature type="domain" description="EamA" evidence="3">
    <location>
        <begin position="172"/>
        <end position="326"/>
    </location>
</feature>
<evidence type="ECO:0000256" key="2">
    <source>
        <dbReference type="SAM" id="Phobius"/>
    </source>
</evidence>
<gene>
    <name evidence="4" type="primary">SLC35F3</name>
</gene>
<keyword evidence="2" id="KW-1133">Transmembrane helix</keyword>
<protein>
    <submittedName>
        <fullName evidence="4">Solute carrier family 35 member F3</fullName>
    </submittedName>
</protein>
<dbReference type="Ensembl" id="ENSACDT00005006425.1">
    <property type="protein sequence ID" value="ENSACDP00005005357.1"/>
    <property type="gene ID" value="ENSACDG00005003930.1"/>
</dbReference>
<feature type="region of interest" description="Disordered" evidence="1">
    <location>
        <begin position="506"/>
        <end position="528"/>
    </location>
</feature>
<reference evidence="4" key="1">
    <citation type="submission" date="2025-08" db="UniProtKB">
        <authorList>
            <consortium name="Ensembl"/>
        </authorList>
    </citation>
    <scope>IDENTIFICATION</scope>
</reference>
<feature type="transmembrane region" description="Helical" evidence="2">
    <location>
        <begin position="429"/>
        <end position="449"/>
    </location>
</feature>
<keyword evidence="5" id="KW-1185">Reference proteome</keyword>
<feature type="transmembrane region" description="Helical" evidence="2">
    <location>
        <begin position="310"/>
        <end position="328"/>
    </location>
</feature>
<dbReference type="InterPro" id="IPR037185">
    <property type="entry name" value="EmrE-like"/>
</dbReference>
<dbReference type="PANTHER" id="PTHR19346">
    <property type="entry name" value="SUGAR PHOSPHATE TRANSPORTER DOMAIN-CONTAINING PROTEIN"/>
    <property type="match status" value="1"/>
</dbReference>
<feature type="transmembrane region" description="Helical" evidence="2">
    <location>
        <begin position="461"/>
        <end position="478"/>
    </location>
</feature>
<feature type="transmembrane region" description="Helical" evidence="2">
    <location>
        <begin position="398"/>
        <end position="422"/>
    </location>
</feature>
<evidence type="ECO:0000259" key="3">
    <source>
        <dbReference type="Pfam" id="PF00892"/>
    </source>
</evidence>
<keyword evidence="2" id="KW-0812">Transmembrane</keyword>